<keyword evidence="3" id="KW-0732">Signal</keyword>
<dbReference type="InterPro" id="IPR005754">
    <property type="entry name" value="Sortase"/>
</dbReference>
<feature type="compositionally biased region" description="Low complexity" evidence="2">
    <location>
        <begin position="75"/>
        <end position="86"/>
    </location>
</feature>
<dbReference type="EMBL" id="FOYL01000010">
    <property type="protein sequence ID" value="SFR27063.1"/>
    <property type="molecule type" value="Genomic_DNA"/>
</dbReference>
<gene>
    <name evidence="4" type="ORF">SAMN04488564_110296</name>
</gene>
<evidence type="ECO:0000256" key="3">
    <source>
        <dbReference type="SAM" id="SignalP"/>
    </source>
</evidence>
<dbReference type="InterPro" id="IPR023365">
    <property type="entry name" value="Sortase_dom-sf"/>
</dbReference>
<sequence length="236" mass="24316">MAQAVSPKAFLTGTLVAGIAAASVLVTTSETEVLKGHAVADEIPVVGPGPVADSLSTGRGPDLTGLLGGANTANARPADPTPQQQQPAPPKAGPGSVRLPSGGSATLVRKEVKDGVLPVPDGIGEATWWGTELAGAEGATVLAGHVDWKGAKGPFAELWQAQNGREVVIADSAGKEFKFRIRQIETVRKEELPARAVEFFGPRGPHRLVLVTCGGTWVGGQQGYEANRVVIAEPVQ</sequence>
<dbReference type="SUPFAM" id="SSF63817">
    <property type="entry name" value="Sortase"/>
    <property type="match status" value="1"/>
</dbReference>
<feature type="signal peptide" evidence="3">
    <location>
        <begin position="1"/>
        <end position="22"/>
    </location>
</feature>
<evidence type="ECO:0000256" key="1">
    <source>
        <dbReference type="ARBA" id="ARBA00022801"/>
    </source>
</evidence>
<accession>A0A1I6FB85</accession>
<dbReference type="InterPro" id="IPR042001">
    <property type="entry name" value="Sortase_F"/>
</dbReference>
<dbReference type="Proteomes" id="UP000198583">
    <property type="component" value="Unassembled WGS sequence"/>
</dbReference>
<evidence type="ECO:0000256" key="2">
    <source>
        <dbReference type="SAM" id="MobiDB-lite"/>
    </source>
</evidence>
<dbReference type="AlphaFoldDB" id="A0A1I6FB85"/>
<dbReference type="Pfam" id="PF04203">
    <property type="entry name" value="Sortase"/>
    <property type="match status" value="1"/>
</dbReference>
<organism evidence="4 5">
    <name type="scientific">Lentzea waywayandensis</name>
    <dbReference type="NCBI Taxonomy" id="84724"/>
    <lineage>
        <taxon>Bacteria</taxon>
        <taxon>Bacillati</taxon>
        <taxon>Actinomycetota</taxon>
        <taxon>Actinomycetes</taxon>
        <taxon>Pseudonocardiales</taxon>
        <taxon>Pseudonocardiaceae</taxon>
        <taxon>Lentzea</taxon>
    </lineage>
</organism>
<proteinExistence type="predicted"/>
<feature type="chain" id="PRO_5011671002" evidence="3">
    <location>
        <begin position="23"/>
        <end position="236"/>
    </location>
</feature>
<feature type="region of interest" description="Disordered" evidence="2">
    <location>
        <begin position="43"/>
        <end position="102"/>
    </location>
</feature>
<evidence type="ECO:0000313" key="4">
    <source>
        <dbReference type="EMBL" id="SFR27063.1"/>
    </source>
</evidence>
<dbReference type="Gene3D" id="2.40.260.10">
    <property type="entry name" value="Sortase"/>
    <property type="match status" value="1"/>
</dbReference>
<keyword evidence="5" id="KW-1185">Reference proteome</keyword>
<keyword evidence="1" id="KW-0378">Hydrolase</keyword>
<dbReference type="CDD" id="cd05829">
    <property type="entry name" value="Sortase_F"/>
    <property type="match status" value="1"/>
</dbReference>
<name>A0A1I6FB85_9PSEU</name>
<dbReference type="GO" id="GO:0016787">
    <property type="term" value="F:hydrolase activity"/>
    <property type="evidence" value="ECO:0007669"/>
    <property type="project" value="UniProtKB-KW"/>
</dbReference>
<dbReference type="STRING" id="84724.SAMN04488564_110296"/>
<reference evidence="5" key="1">
    <citation type="submission" date="2016-10" db="EMBL/GenBank/DDBJ databases">
        <authorList>
            <person name="Varghese N."/>
            <person name="Submissions S."/>
        </authorList>
    </citation>
    <scope>NUCLEOTIDE SEQUENCE [LARGE SCALE GENOMIC DNA]</scope>
    <source>
        <strain evidence="5">DSM 44232</strain>
    </source>
</reference>
<evidence type="ECO:0000313" key="5">
    <source>
        <dbReference type="Proteomes" id="UP000198583"/>
    </source>
</evidence>
<protein>
    <submittedName>
        <fullName evidence="4">Sortase family protein</fullName>
    </submittedName>
</protein>
<dbReference type="RefSeq" id="WP_177320720.1">
    <property type="nucleotide sequence ID" value="NZ_FOYL01000010.1"/>
</dbReference>